<organism evidence="7 11">
    <name type="scientific">Candidatus Methanofastidiosum methylothiophilum</name>
    <dbReference type="NCBI Taxonomy" id="1705564"/>
    <lineage>
        <taxon>Archaea</taxon>
        <taxon>Methanobacteriati</taxon>
        <taxon>Methanobacteriota</taxon>
        <taxon>Stenosarchaea group</taxon>
        <taxon>Candidatus Methanofastidiosia</taxon>
        <taxon>Candidatus Methanofastidiosales</taxon>
        <taxon>Candidatus Methanofastidiosaceae</taxon>
        <taxon>Candidatus Methanofastidiosum</taxon>
    </lineage>
</organism>
<dbReference type="InterPro" id="IPR002549">
    <property type="entry name" value="AI-2E-like"/>
</dbReference>
<reference evidence="10 11" key="1">
    <citation type="journal article" date="2016" name="ISME J.">
        <title>Chasing the elusive Euryarchaeota class WSA2: genomes reveal a uniquely fastidious methyl-reducing methanogen.</title>
        <authorList>
            <person name="Nobu M.K."/>
            <person name="Narihiro T."/>
            <person name="Kuroda K."/>
            <person name="Mei R."/>
            <person name="Liu W.T."/>
        </authorList>
    </citation>
    <scope>NUCLEOTIDE SEQUENCE [LARGE SCALE GENOMIC DNA]</scope>
    <source>
        <strain evidence="7">B03fssc0709_Meth_Bin005</strain>
        <strain evidence="8">B15fssc0709_Meth_Bin003</strain>
        <strain evidence="9">BMIXfssc0709_Meth_Bin006</strain>
    </source>
</reference>
<proteinExistence type="inferred from homology"/>
<feature type="transmembrane region" description="Helical" evidence="6">
    <location>
        <begin position="272"/>
        <end position="291"/>
    </location>
</feature>
<protein>
    <submittedName>
        <fullName evidence="7">Putative inner membrane protein</fullName>
    </submittedName>
</protein>
<keyword evidence="5 6" id="KW-0472">Membrane</keyword>
<dbReference type="Proteomes" id="UP000091929">
    <property type="component" value="Unassembled WGS sequence"/>
</dbReference>
<dbReference type="Pfam" id="PF01594">
    <property type="entry name" value="AI-2E_transport"/>
    <property type="match status" value="1"/>
</dbReference>
<dbReference type="PANTHER" id="PTHR21716">
    <property type="entry name" value="TRANSMEMBRANE PROTEIN"/>
    <property type="match status" value="1"/>
</dbReference>
<evidence type="ECO:0000256" key="4">
    <source>
        <dbReference type="ARBA" id="ARBA00022989"/>
    </source>
</evidence>
<evidence type="ECO:0000313" key="11">
    <source>
        <dbReference type="Proteomes" id="UP000092401"/>
    </source>
</evidence>
<evidence type="ECO:0000313" key="10">
    <source>
        <dbReference type="Proteomes" id="UP000091929"/>
    </source>
</evidence>
<dbReference type="EMBL" id="LNGE01000001">
    <property type="protein sequence ID" value="KYC46321.1"/>
    <property type="molecule type" value="Genomic_DNA"/>
</dbReference>
<evidence type="ECO:0000256" key="5">
    <source>
        <dbReference type="ARBA" id="ARBA00023136"/>
    </source>
</evidence>
<evidence type="ECO:0000256" key="2">
    <source>
        <dbReference type="ARBA" id="ARBA00009773"/>
    </source>
</evidence>
<dbReference type="GO" id="GO:0016020">
    <property type="term" value="C:membrane"/>
    <property type="evidence" value="ECO:0007669"/>
    <property type="project" value="UniProtKB-SubCell"/>
</dbReference>
<accession>A0A150IMS1</accession>
<sequence>MEESEYRIAIASIFIFFLIIAALTLFPLVDALIVTFVLVYLMRPINTLLLRFMNKTYAAILSALAVAIPAFLLFFYLAAAIINYVMREKIFERLMMVFSDLDTYSKNLFLSFLNYFNIEYSEDLDKISNILTSKLHELISYISEEIIDLTIHIPEYAIKLLLASILALYLIKEGVTIKDTFVSLLPDTKKKTISSLLQGIDIVFESIILVNILKAILTSIISYFIFLAFGVPYPLLLGILSGFMDFAPILGPWMLFSGIAAVYIINGQAMAGIYIFILGQLLVTVIPELYIKPKLAGKYAKIHPMIFLFGFFGGLLAFGPIGIFVGPLAIGIVIVFIKYYLLGKEIESKSSLIDKLLNQVDKMIKIEGGKNGKL</sequence>
<dbReference type="EMBL" id="LNGF01000010">
    <property type="protein sequence ID" value="KYC48107.1"/>
    <property type="molecule type" value="Genomic_DNA"/>
</dbReference>
<comment type="similarity">
    <text evidence="2">Belongs to the autoinducer-2 exporter (AI-2E) (TC 2.A.86) family.</text>
</comment>
<accession>A0A150J141</accession>
<dbReference type="Proteomes" id="UP000092401">
    <property type="component" value="Unassembled WGS sequence"/>
</dbReference>
<comment type="caution">
    <text evidence="7">The sequence shown here is derived from an EMBL/GenBank/DDBJ whole genome shotgun (WGS) entry which is preliminary data.</text>
</comment>
<feature type="transmembrane region" description="Helical" evidence="6">
    <location>
        <begin position="220"/>
        <end position="240"/>
    </location>
</feature>
<dbReference type="Proteomes" id="UP000092403">
    <property type="component" value="Unassembled WGS sequence"/>
</dbReference>
<evidence type="ECO:0000313" key="9">
    <source>
        <dbReference type="EMBL" id="KYC50654.1"/>
    </source>
</evidence>
<dbReference type="EMBL" id="LNJC01000010">
    <property type="protein sequence ID" value="KYC50654.1"/>
    <property type="molecule type" value="Genomic_DNA"/>
</dbReference>
<comment type="subcellular location">
    <subcellularLocation>
        <location evidence="1">Membrane</location>
        <topology evidence="1">Multi-pass membrane protein</topology>
    </subcellularLocation>
</comment>
<dbReference type="PANTHER" id="PTHR21716:SF4">
    <property type="entry name" value="TRANSMEMBRANE PROTEIN 245"/>
    <property type="match status" value="1"/>
</dbReference>
<feature type="transmembrane region" description="Helical" evidence="6">
    <location>
        <begin position="60"/>
        <end position="86"/>
    </location>
</feature>
<evidence type="ECO:0000256" key="6">
    <source>
        <dbReference type="SAM" id="Phobius"/>
    </source>
</evidence>
<feature type="transmembrane region" description="Helical" evidence="6">
    <location>
        <begin position="12"/>
        <end position="40"/>
    </location>
</feature>
<gene>
    <name evidence="7" type="ORF">APG10_00023</name>
    <name evidence="8" type="ORF">APG11_00575</name>
    <name evidence="9" type="ORF">APG12_00678</name>
</gene>
<keyword evidence="4 6" id="KW-1133">Transmembrane helix</keyword>
<evidence type="ECO:0000256" key="3">
    <source>
        <dbReference type="ARBA" id="ARBA00022692"/>
    </source>
</evidence>
<evidence type="ECO:0000313" key="7">
    <source>
        <dbReference type="EMBL" id="KYC46321.1"/>
    </source>
</evidence>
<feature type="transmembrane region" description="Helical" evidence="6">
    <location>
        <begin position="246"/>
        <end position="265"/>
    </location>
</feature>
<accession>A0A150ISZ6</accession>
<evidence type="ECO:0000313" key="8">
    <source>
        <dbReference type="EMBL" id="KYC48107.1"/>
    </source>
</evidence>
<name>A0A150IMS1_9EURY</name>
<dbReference type="AlphaFoldDB" id="A0A150IMS1"/>
<evidence type="ECO:0000256" key="1">
    <source>
        <dbReference type="ARBA" id="ARBA00004141"/>
    </source>
</evidence>
<feature type="transmembrane region" description="Helical" evidence="6">
    <location>
        <begin position="311"/>
        <end position="341"/>
    </location>
</feature>
<keyword evidence="3 6" id="KW-0812">Transmembrane</keyword>